<organism evidence="2 4">
    <name type="scientific">Capnocytophaga sputigena</name>
    <dbReference type="NCBI Taxonomy" id="1019"/>
    <lineage>
        <taxon>Bacteria</taxon>
        <taxon>Pseudomonadati</taxon>
        <taxon>Bacteroidota</taxon>
        <taxon>Flavobacteriia</taxon>
        <taxon>Flavobacteriales</taxon>
        <taxon>Flavobacteriaceae</taxon>
        <taxon>Capnocytophaga</taxon>
    </lineage>
</organism>
<evidence type="ECO:0000313" key="1">
    <source>
        <dbReference type="EMBL" id="ATA85019.1"/>
    </source>
</evidence>
<dbReference type="AlphaFoldDB" id="A0AAX2ICX2"/>
<protein>
    <submittedName>
        <fullName evidence="2">Uncharacterized protein</fullName>
    </submittedName>
</protein>
<evidence type="ECO:0000313" key="2">
    <source>
        <dbReference type="EMBL" id="SQA76327.1"/>
    </source>
</evidence>
<sequence>MFSKLKDFFCKSYPVFGYEFFIPVVLYKRIEAVEGEVSPKSIRLFFSKAPYSLSKGQLQIIKEADKLFFVQITFYEENKRETFKEEIESYKEVFPFWTVFPHSFYGAPRWNQGYQEHYRDTFLEYWDSLSPEAQQEYMDKYHCPEEWRIWHKEREINFKP</sequence>
<gene>
    <name evidence="1" type="ORF">CGC55_11180</name>
    <name evidence="2" type="ORF">NCTC11653_02252</name>
</gene>
<dbReference type="EMBL" id="CP022385">
    <property type="protein sequence ID" value="ATA85019.1"/>
    <property type="molecule type" value="Genomic_DNA"/>
</dbReference>
<reference evidence="1" key="1">
    <citation type="journal article" date="2017" name="Genome Announc.">
        <title>Twelve Complete Reference Genomes of Clinical Isolates in the Capnocytophaga Genus.</title>
        <authorList>
            <person name="Villarma A."/>
            <person name="Gulvik C.A."/>
            <person name="Rowe L.A."/>
            <person name="Sheth M."/>
            <person name="Juieng P."/>
            <person name="Nicholson A.C."/>
            <person name="Loparev V.N."/>
            <person name="McQuiston J.R."/>
        </authorList>
    </citation>
    <scope>NUCLEOTIDE SEQUENCE</scope>
    <source>
        <strain evidence="1">KC1668</strain>
    </source>
</reference>
<dbReference type="EMBL" id="UAVP01000009">
    <property type="protein sequence ID" value="SQA76327.1"/>
    <property type="molecule type" value="Genomic_DNA"/>
</dbReference>
<dbReference type="RefSeq" id="WP_002681403.1">
    <property type="nucleotide sequence ID" value="NZ_CP022385.1"/>
</dbReference>
<dbReference type="Proteomes" id="UP000217301">
    <property type="component" value="Chromosome"/>
</dbReference>
<proteinExistence type="predicted"/>
<keyword evidence="3" id="KW-1185">Reference proteome</keyword>
<evidence type="ECO:0000313" key="4">
    <source>
        <dbReference type="Proteomes" id="UP000249902"/>
    </source>
</evidence>
<dbReference type="KEGG" id="cspu:CGC55_11180"/>
<dbReference type="Proteomes" id="UP000249902">
    <property type="component" value="Unassembled WGS sequence"/>
</dbReference>
<reference evidence="3" key="2">
    <citation type="submission" date="2017-06" db="EMBL/GenBank/DDBJ databases">
        <title>Capnocytophaga spp. assemblies.</title>
        <authorList>
            <person name="Gulvik C.A."/>
        </authorList>
    </citation>
    <scope>NUCLEOTIDE SEQUENCE [LARGE SCALE GENOMIC DNA]</scope>
    <source>
        <strain evidence="3">KC1668</strain>
    </source>
</reference>
<name>A0AAX2ICX2_CAPSP</name>
<evidence type="ECO:0000313" key="3">
    <source>
        <dbReference type="Proteomes" id="UP000217301"/>
    </source>
</evidence>
<reference evidence="2 4" key="3">
    <citation type="submission" date="2018-06" db="EMBL/GenBank/DDBJ databases">
        <authorList>
            <consortium name="Pathogen Informatics"/>
            <person name="Doyle S."/>
        </authorList>
    </citation>
    <scope>NUCLEOTIDE SEQUENCE [LARGE SCALE GENOMIC DNA]</scope>
    <source>
        <strain evidence="2 4">NCTC11653</strain>
    </source>
</reference>
<accession>A0AAX2ICX2</accession>